<keyword evidence="1" id="KW-0175">Coiled coil</keyword>
<name>A0ABP8S091_9PSEU</name>
<evidence type="ECO:0000313" key="4">
    <source>
        <dbReference type="Proteomes" id="UP001501598"/>
    </source>
</evidence>
<evidence type="ECO:0000313" key="3">
    <source>
        <dbReference type="EMBL" id="GAA4554733.1"/>
    </source>
</evidence>
<dbReference type="Proteomes" id="UP001501598">
    <property type="component" value="Unassembled WGS sequence"/>
</dbReference>
<comment type="caution">
    <text evidence="3">The sequence shown here is derived from an EMBL/GenBank/DDBJ whole genome shotgun (WGS) entry which is preliminary data.</text>
</comment>
<accession>A0ABP8S091</accession>
<feature type="region of interest" description="Disordered" evidence="2">
    <location>
        <begin position="64"/>
        <end position="104"/>
    </location>
</feature>
<gene>
    <name evidence="3" type="ORF">GCM10023175_53310</name>
</gene>
<organism evidence="3 4">
    <name type="scientific">Pseudonocardia xishanensis</name>
    <dbReference type="NCBI Taxonomy" id="630995"/>
    <lineage>
        <taxon>Bacteria</taxon>
        <taxon>Bacillati</taxon>
        <taxon>Actinomycetota</taxon>
        <taxon>Actinomycetes</taxon>
        <taxon>Pseudonocardiales</taxon>
        <taxon>Pseudonocardiaceae</taxon>
        <taxon>Pseudonocardia</taxon>
    </lineage>
</organism>
<dbReference type="EMBL" id="BAABGT010000086">
    <property type="protein sequence ID" value="GAA4554733.1"/>
    <property type="molecule type" value="Genomic_DNA"/>
</dbReference>
<keyword evidence="4" id="KW-1185">Reference proteome</keyword>
<feature type="coiled-coil region" evidence="1">
    <location>
        <begin position="16"/>
        <end position="43"/>
    </location>
</feature>
<reference evidence="4" key="1">
    <citation type="journal article" date="2019" name="Int. J. Syst. Evol. Microbiol.">
        <title>The Global Catalogue of Microorganisms (GCM) 10K type strain sequencing project: providing services to taxonomists for standard genome sequencing and annotation.</title>
        <authorList>
            <consortium name="The Broad Institute Genomics Platform"/>
            <consortium name="The Broad Institute Genome Sequencing Center for Infectious Disease"/>
            <person name="Wu L."/>
            <person name="Ma J."/>
        </authorList>
    </citation>
    <scope>NUCLEOTIDE SEQUENCE [LARGE SCALE GENOMIC DNA]</scope>
    <source>
        <strain evidence="4">JCM 17906</strain>
    </source>
</reference>
<protein>
    <submittedName>
        <fullName evidence="3">Uncharacterized protein</fullName>
    </submittedName>
</protein>
<proteinExistence type="predicted"/>
<evidence type="ECO:0000256" key="1">
    <source>
        <dbReference type="SAM" id="Coils"/>
    </source>
</evidence>
<evidence type="ECO:0000256" key="2">
    <source>
        <dbReference type="SAM" id="MobiDB-lite"/>
    </source>
</evidence>
<sequence>MARRLLQDKVDQVAQLAELGTKVDDAEAAVEAATTALALARQDYAVQYRAAIAAGWTDDHLAEAGCSADRGGAPTKRARSRRRQPEPAGTPVADSEIQELPAAG</sequence>